<dbReference type="PANTHER" id="PTHR30536">
    <property type="entry name" value="ALTRONATE/GALACTARATE DEHYDRATASE"/>
    <property type="match status" value="1"/>
</dbReference>
<dbReference type="STRING" id="592015.HMPREF1705_04315"/>
<name>A0A0T5X9I2_9BACT</name>
<dbReference type="eggNOG" id="COG2721">
    <property type="taxonomic scope" value="Bacteria"/>
</dbReference>
<feature type="domain" description="SAF" evidence="3">
    <location>
        <begin position="10"/>
        <end position="81"/>
    </location>
</feature>
<dbReference type="Gene3D" id="2.30.130.110">
    <property type="match status" value="1"/>
</dbReference>
<reference evidence="5" key="1">
    <citation type="submission" date="2012-09" db="EMBL/GenBank/DDBJ databases">
        <authorList>
            <person name="Weinstock G."/>
            <person name="Sodergren E."/>
            <person name="Clifton S."/>
            <person name="Fulton L."/>
            <person name="Fulton B."/>
            <person name="Courtney L."/>
            <person name="Fronick C."/>
            <person name="Harrison M."/>
            <person name="Strong C."/>
            <person name="Farmer C."/>
            <person name="Delehaunty K."/>
            <person name="Markovic C."/>
            <person name="Hall O."/>
            <person name="Minx P."/>
            <person name="Tomlinson C."/>
            <person name="Mitreva M."/>
            <person name="Nelson J."/>
            <person name="Hou S."/>
            <person name="Wollam A."/>
            <person name="Pepin K.H."/>
            <person name="Johnson M."/>
            <person name="Bhonagiri V."/>
            <person name="Nash W.E."/>
            <person name="Suruliraj S."/>
            <person name="Warren W."/>
            <person name="Chinwalla A."/>
            <person name="Mardis E.R."/>
            <person name="Wilson R.K."/>
        </authorList>
    </citation>
    <scope>NUCLEOTIDE SEQUENCE [LARGE SCALE GENOMIC DNA]</scope>
    <source>
        <strain evidence="5">OS1</strain>
    </source>
</reference>
<dbReference type="PANTHER" id="PTHR30536:SF5">
    <property type="entry name" value="ALTRONATE DEHYDRATASE"/>
    <property type="match status" value="1"/>
</dbReference>
<dbReference type="OrthoDB" id="9804574at2"/>
<organism evidence="4 5">
    <name type="scientific">Acetomicrobium hydrogeniformans ATCC BAA-1850</name>
    <dbReference type="NCBI Taxonomy" id="592015"/>
    <lineage>
        <taxon>Bacteria</taxon>
        <taxon>Thermotogati</taxon>
        <taxon>Synergistota</taxon>
        <taxon>Synergistia</taxon>
        <taxon>Synergistales</taxon>
        <taxon>Acetomicrobiaceae</taxon>
        <taxon>Acetomicrobium</taxon>
    </lineage>
</organism>
<gene>
    <name evidence="4" type="ORF">HMPREF1705_04315</name>
</gene>
<sequence length="499" mass="53952">MSILQITPKDNVAVAVKELKTGDVVTIGGQFLTLISDVPVGHKVALKDIKSGEKVVKYGFPIGRAIVEIRAGEHVHAHNMKTNLEGLEEYSYEPKNYLTCPDSSIMRKFKGFMRKNGLVGIRNEIWIVPTVGCINEIGDLVIKKAKSMLDGKSFPFTIDGFNVMAHPFGCSQLGGDLEKTQKILAGIIKHPNAAGVLVLGLGCENNTLDSFVAHLGDFDRERVRFLIAQEVDDEIEAGAKIICELAENASSDRREDVPISLLSVGLKCGGSDGFSGITANPLLGAFSDFLVCAGGSSVLTEVPEMFGAERLLMERAENEEVFEKIVKLINGFKEYFIFHGQPVYENPSPGNKAGGITTLEEKSLGCVQKGGRAPVVDVLPYGCQVTKKGLSLLEGPGNDLVSSTALGAASCHMVLFSTGRGTPFGTFVPTVKVSTNSDLYCRKGNWIDFNAGTLLEGEPMEKLLDKFIQKIIDIACGEKTKSEENGFRQIAIWKDGVTL</sequence>
<evidence type="ECO:0000313" key="4">
    <source>
        <dbReference type="EMBL" id="KRT35051.1"/>
    </source>
</evidence>
<dbReference type="InterPro" id="IPR048332">
    <property type="entry name" value="GD_AH_C"/>
</dbReference>
<comment type="caution">
    <text evidence="4">The sequence shown here is derived from an EMBL/GenBank/DDBJ whole genome shotgun (WGS) entry which is preliminary data.</text>
</comment>
<dbReference type="Pfam" id="PF04295">
    <property type="entry name" value="GD_AH_second"/>
    <property type="match status" value="1"/>
</dbReference>
<evidence type="ECO:0000259" key="3">
    <source>
        <dbReference type="SMART" id="SM00858"/>
    </source>
</evidence>
<protein>
    <submittedName>
        <fullName evidence="4">SAF domain protein</fullName>
    </submittedName>
</protein>
<dbReference type="InterPro" id="IPR052172">
    <property type="entry name" value="UxaA_altronate/galactarate_dh"/>
</dbReference>
<dbReference type="Proteomes" id="UP000005273">
    <property type="component" value="Unassembled WGS sequence"/>
</dbReference>
<evidence type="ECO:0000256" key="1">
    <source>
        <dbReference type="ARBA" id="ARBA00010986"/>
    </source>
</evidence>
<accession>A0A0T5X9I2</accession>
<dbReference type="CDD" id="cd11613">
    <property type="entry name" value="SAF_AH_GD"/>
    <property type="match status" value="1"/>
</dbReference>
<dbReference type="InterPro" id="IPR013974">
    <property type="entry name" value="SAF"/>
</dbReference>
<dbReference type="RefSeq" id="WP_057940682.1">
    <property type="nucleotide sequence ID" value="NZ_ACJX03000001.1"/>
</dbReference>
<dbReference type="Pfam" id="PF20629">
    <property type="entry name" value="GD_AH_C"/>
    <property type="match status" value="1"/>
</dbReference>
<comment type="similarity">
    <text evidence="1">Belongs to the UxaA family.</text>
</comment>
<dbReference type="GO" id="GO:0016829">
    <property type="term" value="F:lyase activity"/>
    <property type="evidence" value="ECO:0007669"/>
    <property type="project" value="UniProtKB-KW"/>
</dbReference>
<dbReference type="AlphaFoldDB" id="A0A0T5X9I2"/>
<proteinExistence type="inferred from homology"/>
<dbReference type="InterPro" id="IPR044144">
    <property type="entry name" value="SAF_UxaA/GarD"/>
</dbReference>
<dbReference type="InterPro" id="IPR007392">
    <property type="entry name" value="GD_AH_second"/>
</dbReference>
<dbReference type="EMBL" id="ACJX03000001">
    <property type="protein sequence ID" value="KRT35051.1"/>
    <property type="molecule type" value="Genomic_DNA"/>
</dbReference>
<evidence type="ECO:0000313" key="5">
    <source>
        <dbReference type="Proteomes" id="UP000005273"/>
    </source>
</evidence>
<dbReference type="GO" id="GO:0019698">
    <property type="term" value="P:D-galacturonate catabolic process"/>
    <property type="evidence" value="ECO:0007669"/>
    <property type="project" value="TreeGrafter"/>
</dbReference>
<dbReference type="Pfam" id="PF08666">
    <property type="entry name" value="SAF"/>
    <property type="match status" value="1"/>
</dbReference>
<dbReference type="SMART" id="SM00858">
    <property type="entry name" value="SAF"/>
    <property type="match status" value="1"/>
</dbReference>
<keyword evidence="2" id="KW-0456">Lyase</keyword>
<keyword evidence="5" id="KW-1185">Reference proteome</keyword>
<evidence type="ECO:0000256" key="2">
    <source>
        <dbReference type="ARBA" id="ARBA00023239"/>
    </source>
</evidence>